<feature type="region of interest" description="Disordered" evidence="1">
    <location>
        <begin position="39"/>
        <end position="64"/>
    </location>
</feature>
<dbReference type="PANTHER" id="PTHR28060">
    <property type="entry name" value="ATP SYNTHASE SUBUNIT J, MITOCHONDRIAL"/>
    <property type="match status" value="1"/>
</dbReference>
<proteinExistence type="predicted"/>
<name>A0A9N8ZIY2_9GLOM</name>
<dbReference type="GO" id="GO:0046933">
    <property type="term" value="F:proton-transporting ATP synthase activity, rotational mechanism"/>
    <property type="evidence" value="ECO:0007669"/>
    <property type="project" value="TreeGrafter"/>
</dbReference>
<dbReference type="OrthoDB" id="5520611at2759"/>
<dbReference type="Pfam" id="PF04911">
    <property type="entry name" value="ATP-synt_J"/>
    <property type="match status" value="1"/>
</dbReference>
<dbReference type="AlphaFoldDB" id="A0A9N8ZIY2"/>
<dbReference type="GO" id="GO:0045259">
    <property type="term" value="C:proton-transporting ATP synthase complex"/>
    <property type="evidence" value="ECO:0007669"/>
    <property type="project" value="InterPro"/>
</dbReference>
<sequence length="64" mass="7165">MALLGRRSFPTPIVKPLAPFIICASLVLYTVNKIENAAQSVPPYDTDPRNPKALLNKKLKEQHH</sequence>
<feature type="compositionally biased region" description="Basic residues" evidence="1">
    <location>
        <begin position="55"/>
        <end position="64"/>
    </location>
</feature>
<evidence type="ECO:0000313" key="2">
    <source>
        <dbReference type="EMBL" id="CAG8497323.1"/>
    </source>
</evidence>
<keyword evidence="3" id="KW-1185">Reference proteome</keyword>
<gene>
    <name evidence="2" type="ORF">FCALED_LOCUS3524</name>
</gene>
<evidence type="ECO:0000256" key="1">
    <source>
        <dbReference type="SAM" id="MobiDB-lite"/>
    </source>
</evidence>
<reference evidence="2" key="1">
    <citation type="submission" date="2021-06" db="EMBL/GenBank/DDBJ databases">
        <authorList>
            <person name="Kallberg Y."/>
            <person name="Tangrot J."/>
            <person name="Rosling A."/>
        </authorList>
    </citation>
    <scope>NUCLEOTIDE SEQUENCE</scope>
    <source>
        <strain evidence="2">UK204</strain>
    </source>
</reference>
<dbReference type="PANTHER" id="PTHR28060:SF1">
    <property type="entry name" value="ATP SYNTHASE SUBUNIT J, MITOCHONDRIAL"/>
    <property type="match status" value="1"/>
</dbReference>
<accession>A0A9N8ZIY2</accession>
<protein>
    <submittedName>
        <fullName evidence="2">9502_t:CDS:1</fullName>
    </submittedName>
</protein>
<dbReference type="InterPro" id="IPR006995">
    <property type="entry name" value="ATP_synth_F0_jsu"/>
</dbReference>
<dbReference type="EMBL" id="CAJVPQ010000621">
    <property type="protein sequence ID" value="CAG8497323.1"/>
    <property type="molecule type" value="Genomic_DNA"/>
</dbReference>
<evidence type="ECO:0000313" key="3">
    <source>
        <dbReference type="Proteomes" id="UP000789570"/>
    </source>
</evidence>
<comment type="caution">
    <text evidence="2">The sequence shown here is derived from an EMBL/GenBank/DDBJ whole genome shotgun (WGS) entry which is preliminary data.</text>
</comment>
<organism evidence="2 3">
    <name type="scientific">Funneliformis caledonium</name>
    <dbReference type="NCBI Taxonomy" id="1117310"/>
    <lineage>
        <taxon>Eukaryota</taxon>
        <taxon>Fungi</taxon>
        <taxon>Fungi incertae sedis</taxon>
        <taxon>Mucoromycota</taxon>
        <taxon>Glomeromycotina</taxon>
        <taxon>Glomeromycetes</taxon>
        <taxon>Glomerales</taxon>
        <taxon>Glomeraceae</taxon>
        <taxon>Funneliformis</taxon>
    </lineage>
</organism>
<dbReference type="Proteomes" id="UP000789570">
    <property type="component" value="Unassembled WGS sequence"/>
</dbReference>